<dbReference type="GO" id="GO:0051087">
    <property type="term" value="F:protein-folding chaperone binding"/>
    <property type="evidence" value="ECO:0007669"/>
    <property type="project" value="TreeGrafter"/>
</dbReference>
<dbReference type="GO" id="GO:0005737">
    <property type="term" value="C:cytoplasm"/>
    <property type="evidence" value="ECO:0007669"/>
    <property type="project" value="TreeGrafter"/>
</dbReference>
<feature type="compositionally biased region" description="Polar residues" evidence="1">
    <location>
        <begin position="656"/>
        <end position="677"/>
    </location>
</feature>
<dbReference type="Pfam" id="PF14636">
    <property type="entry name" value="FNIP_N"/>
    <property type="match status" value="1"/>
</dbReference>
<feature type="compositionally biased region" description="Low complexity" evidence="1">
    <location>
        <begin position="689"/>
        <end position="703"/>
    </location>
</feature>
<gene>
    <name evidence="3" type="ORF">M438DRAFT_345378</name>
</gene>
<dbReference type="Proteomes" id="UP000030706">
    <property type="component" value="Unassembled WGS sequence"/>
</dbReference>
<feature type="region of interest" description="Disordered" evidence="1">
    <location>
        <begin position="972"/>
        <end position="1093"/>
    </location>
</feature>
<evidence type="ECO:0000313" key="4">
    <source>
        <dbReference type="Proteomes" id="UP000030706"/>
    </source>
</evidence>
<dbReference type="HOGENOM" id="CLU_261217_0_0_1"/>
<feature type="region of interest" description="Disordered" evidence="1">
    <location>
        <begin position="1"/>
        <end position="78"/>
    </location>
</feature>
<evidence type="ECO:0000259" key="2">
    <source>
        <dbReference type="Pfam" id="PF14636"/>
    </source>
</evidence>
<feature type="domain" description="Folliculin-interacting protein N-terminal" evidence="2">
    <location>
        <begin position="73"/>
        <end position="229"/>
    </location>
</feature>
<organism evidence="3 4">
    <name type="scientific">Aureobasidium pullulans EXF-150</name>
    <dbReference type="NCBI Taxonomy" id="1043002"/>
    <lineage>
        <taxon>Eukaryota</taxon>
        <taxon>Fungi</taxon>
        <taxon>Dikarya</taxon>
        <taxon>Ascomycota</taxon>
        <taxon>Pezizomycotina</taxon>
        <taxon>Dothideomycetes</taxon>
        <taxon>Dothideomycetidae</taxon>
        <taxon>Dothideales</taxon>
        <taxon>Saccotheciaceae</taxon>
        <taxon>Aureobasidium</taxon>
    </lineage>
</organism>
<dbReference type="PANTHER" id="PTHR21634:SF9">
    <property type="entry name" value="RE13835P"/>
    <property type="match status" value="1"/>
</dbReference>
<evidence type="ECO:0000256" key="1">
    <source>
        <dbReference type="SAM" id="MobiDB-lite"/>
    </source>
</evidence>
<keyword evidence="4" id="KW-1185">Reference proteome</keyword>
<dbReference type="EMBL" id="KL584982">
    <property type="protein sequence ID" value="KEQ84223.1"/>
    <property type="molecule type" value="Genomic_DNA"/>
</dbReference>
<feature type="compositionally biased region" description="Low complexity" evidence="1">
    <location>
        <begin position="254"/>
        <end position="263"/>
    </location>
</feature>
<dbReference type="InterPro" id="IPR028084">
    <property type="entry name" value="FNIP_N_dom"/>
</dbReference>
<name>A0A074XFQ4_AURPU</name>
<feature type="compositionally biased region" description="Polar residues" evidence="1">
    <location>
        <begin position="1229"/>
        <end position="1248"/>
    </location>
</feature>
<reference evidence="3 4" key="1">
    <citation type="journal article" date="2014" name="BMC Genomics">
        <title>Genome sequencing of four Aureobasidium pullulans varieties: biotechnological potential, stress tolerance, and description of new species.</title>
        <authorList>
            <person name="Gostin Ar C."/>
            <person name="Ohm R.A."/>
            <person name="Kogej T."/>
            <person name="Sonjak S."/>
            <person name="Turk M."/>
            <person name="Zajc J."/>
            <person name="Zalar P."/>
            <person name="Grube M."/>
            <person name="Sun H."/>
            <person name="Han J."/>
            <person name="Sharma A."/>
            <person name="Chiniquy J."/>
            <person name="Ngan C.Y."/>
            <person name="Lipzen A."/>
            <person name="Barry K."/>
            <person name="Grigoriev I.V."/>
            <person name="Gunde-Cimerman N."/>
        </authorList>
    </citation>
    <scope>NUCLEOTIDE SEQUENCE [LARGE SCALE GENOMIC DNA]</scope>
    <source>
        <strain evidence="3 4">EXF-150</strain>
    </source>
</reference>
<feature type="region of interest" description="Disordered" evidence="1">
    <location>
        <begin position="573"/>
        <end position="641"/>
    </location>
</feature>
<feature type="region of interest" description="Disordered" evidence="1">
    <location>
        <begin position="724"/>
        <end position="749"/>
    </location>
</feature>
<sequence>MHRFSRSRGESQEPERNEAPIPSTRSLSLLFPPRESFDRANKNTKTSPNTPNEPLYDQATTTTFPLSPDEEPRIIIAQDDTGVSIDRLLFDSNWSRKANRATTNDLNGESKSFSFRPSSSAGPTSPTSSGFLRTQPSRGHRSTISVVSDRNASPPTRPSMPRLDSTFVPSTQFRRTTTPASLADTRKDPNTPVENTAEEMDSWLDCMFGKAPMRYKGPVTKLHHVQRQPPDESHDLRPRSSPRGGFGSYSAKDSSPLRPSSKGSSKRKKDALLVCTTFCVNIHDEDLPEQLQQSSSVHGGRRSCTRKKRFSTPMFGVAILLPLASPNQSSDVNGSQGQLLDEQNPVQAILNDWHVYARALDALRTTALVQIQQRLRLKVEALARSKVAMSPAVPRLVKLEPSAFEHTPQIVEMSSAVIDRISRSYQVLQAGPQRDWSIWRDELRDYTRVSQDADSKRGFFNLHKINFMQAALTAALSVDLGWLNIFAPPQHQARLREERQKAQKTFDAAQNRTVIVSMDQNKARNLVFIFSKLFPCPASEAHFDGLRRNSSNSLTSPSSRVSALTQGLKGAEYAPQESKTNGHANGHMNGHNMDDAPRTPTIFEPVIQDSPSTSPAKTLAINNSVSKSTRKPSLVSTSGKIDIPSKATMAVPISAPASSRNTPSGSPETRPSSSLNAQGDLMRHLQRASSTTTSNGSTTDNTSLWNSFRSSTWSLKPRRESFLTERSDSFASSGQREQPAGILKTSKSFAARQSQNKLVRMVEEVHGMEDSDESNSQQASRRRKAPPRISPITMAHKTSALQFDPPDSDYAEIAYTYNQDEGIVDVDFPGCTPMVGAIRSNSPKVPRFKVPSSKRQFPLHRAPLQESGKDQGSHNSQGFARYDRVAGYLGKFHPDFALQATRPYAELIDEIKCAMRAEPSPMVEPSENLRVFSQETLIDVCSTVIMDAEALTVKRLTLRRRVRYKLIVPDESPNLPRHLTTANGRKQSISSSNGSGSDHDSQIKVIKSDDMDSIKRTYKRNDDGKKTGFRDQRILKTDLPNGGDPNGEVNNHVAGRHSIDALGNASSVVPNGSETRSSSAQSSRTNGSRVDSPMMVKDQSTLLDHRPSGSVVVGEDLSEFIDHRKTNSCPDKEAPAVMTATKRVPIHNKEGKISGWKEVCTNGPVEPGVNDLPTSFVEKRRDKAAAVVECQTLSEKFDEETISKPDSAVVGLLQQMLATSETRSRGHSRANSVHSRAPSRSNSISGSGLTELQYESKKIIEDALEGLVSTVASDKYTSHNASSGGIFSFARSAVSTPEPSVLRQSISKWMYEEA</sequence>
<feature type="compositionally biased region" description="Basic and acidic residues" evidence="1">
    <location>
        <begin position="7"/>
        <end position="18"/>
    </location>
</feature>
<feature type="compositionally biased region" description="Low complexity" evidence="1">
    <location>
        <begin position="581"/>
        <end position="591"/>
    </location>
</feature>
<feature type="compositionally biased region" description="Low complexity" evidence="1">
    <location>
        <begin position="43"/>
        <end position="52"/>
    </location>
</feature>
<feature type="compositionally biased region" description="Low complexity" evidence="1">
    <location>
        <begin position="1073"/>
        <end position="1089"/>
    </location>
</feature>
<feature type="region of interest" description="Disordered" evidence="1">
    <location>
        <begin position="101"/>
        <end position="196"/>
    </location>
</feature>
<feature type="compositionally biased region" description="Basic and acidic residues" evidence="1">
    <location>
        <begin position="229"/>
        <end position="238"/>
    </location>
</feature>
<accession>A0A074XFQ4</accession>
<evidence type="ECO:0000313" key="3">
    <source>
        <dbReference type="EMBL" id="KEQ84223.1"/>
    </source>
</evidence>
<dbReference type="GO" id="GO:0042030">
    <property type="term" value="F:ATPase inhibitor activity"/>
    <property type="evidence" value="ECO:0007669"/>
    <property type="project" value="TreeGrafter"/>
</dbReference>
<feature type="compositionally biased region" description="Polar residues" evidence="1">
    <location>
        <begin position="131"/>
        <end position="154"/>
    </location>
</feature>
<feature type="compositionally biased region" description="Basic and acidic residues" evidence="1">
    <location>
        <begin position="997"/>
        <end position="1036"/>
    </location>
</feature>
<feature type="region of interest" description="Disordered" evidence="1">
    <location>
        <begin position="1220"/>
        <end position="1248"/>
    </location>
</feature>
<feature type="region of interest" description="Disordered" evidence="1">
    <location>
        <begin position="653"/>
        <end position="705"/>
    </location>
</feature>
<proteinExistence type="predicted"/>
<feature type="region of interest" description="Disordered" evidence="1">
    <location>
        <begin position="766"/>
        <end position="789"/>
    </location>
</feature>
<protein>
    <recommendedName>
        <fullName evidence="2">Folliculin-interacting protein N-terminal domain-containing protein</fullName>
    </recommendedName>
</protein>
<dbReference type="STRING" id="1043002.A0A074XFQ4"/>
<dbReference type="OrthoDB" id="5428015at2759"/>
<dbReference type="GeneID" id="40747743"/>
<feature type="compositionally biased region" description="Low complexity" evidence="1">
    <location>
        <begin position="110"/>
        <end position="130"/>
    </location>
</feature>
<feature type="region of interest" description="Disordered" evidence="1">
    <location>
        <begin position="223"/>
        <end position="266"/>
    </location>
</feature>
<dbReference type="PANTHER" id="PTHR21634">
    <property type="entry name" value="RE13835P"/>
    <property type="match status" value="1"/>
</dbReference>
<dbReference type="RefSeq" id="XP_029760410.1">
    <property type="nucleotide sequence ID" value="XM_029905437.1"/>
</dbReference>
<feature type="compositionally biased region" description="Polar residues" evidence="1">
    <location>
        <begin position="609"/>
        <end position="627"/>
    </location>
</feature>
<feature type="compositionally biased region" description="Polar residues" evidence="1">
    <location>
        <begin position="167"/>
        <end position="180"/>
    </location>
</feature>